<dbReference type="SUPFAM" id="SSF90229">
    <property type="entry name" value="CCCH zinc finger"/>
    <property type="match status" value="1"/>
</dbReference>
<feature type="region of interest" description="Disordered" evidence="6">
    <location>
        <begin position="1"/>
        <end position="27"/>
    </location>
</feature>
<name>A0AAW1S0T6_9CHLO</name>
<evidence type="ECO:0000256" key="2">
    <source>
        <dbReference type="ARBA" id="ARBA00022771"/>
    </source>
</evidence>
<accession>A0AAW1S0T6</accession>
<dbReference type="Pfam" id="PF25512">
    <property type="entry name" value="zf-CCCH_AtC3H23"/>
    <property type="match status" value="1"/>
</dbReference>
<keyword evidence="3 5" id="KW-0862">Zinc</keyword>
<evidence type="ECO:0000259" key="7">
    <source>
        <dbReference type="PROSITE" id="PS50103"/>
    </source>
</evidence>
<evidence type="ECO:0000256" key="6">
    <source>
        <dbReference type="SAM" id="MobiDB-lite"/>
    </source>
</evidence>
<keyword evidence="1 5" id="KW-0479">Metal-binding</keyword>
<dbReference type="InterPro" id="IPR000571">
    <property type="entry name" value="Znf_CCCH"/>
</dbReference>
<evidence type="ECO:0000256" key="1">
    <source>
        <dbReference type="ARBA" id="ARBA00022723"/>
    </source>
</evidence>
<keyword evidence="2 5" id="KW-0863">Zinc-finger</keyword>
<feature type="compositionally biased region" description="Low complexity" evidence="6">
    <location>
        <begin position="585"/>
        <end position="601"/>
    </location>
</feature>
<feature type="compositionally biased region" description="Low complexity" evidence="6">
    <location>
        <begin position="285"/>
        <end position="300"/>
    </location>
</feature>
<evidence type="ECO:0000256" key="5">
    <source>
        <dbReference type="PROSITE-ProRule" id="PRU00723"/>
    </source>
</evidence>
<dbReference type="SMART" id="SM00356">
    <property type="entry name" value="ZnF_C3H1"/>
    <property type="match status" value="2"/>
</dbReference>
<proteinExistence type="predicted"/>
<feature type="compositionally biased region" description="Gly residues" evidence="6">
    <location>
        <begin position="549"/>
        <end position="584"/>
    </location>
</feature>
<reference evidence="8 9" key="1">
    <citation type="journal article" date="2024" name="Nat. Commun.">
        <title>Phylogenomics reveals the evolutionary origins of lichenization in chlorophyte algae.</title>
        <authorList>
            <person name="Puginier C."/>
            <person name="Libourel C."/>
            <person name="Otte J."/>
            <person name="Skaloud P."/>
            <person name="Haon M."/>
            <person name="Grisel S."/>
            <person name="Petersen M."/>
            <person name="Berrin J.G."/>
            <person name="Delaux P.M."/>
            <person name="Dal Grande F."/>
            <person name="Keller J."/>
        </authorList>
    </citation>
    <scope>NUCLEOTIDE SEQUENCE [LARGE SCALE GENOMIC DNA]</scope>
    <source>
        <strain evidence="8 9">SAG 245.80</strain>
    </source>
</reference>
<comment type="caution">
    <text evidence="8">The sequence shown here is derived from an EMBL/GenBank/DDBJ whole genome shotgun (WGS) entry which is preliminary data.</text>
</comment>
<evidence type="ECO:0000256" key="4">
    <source>
        <dbReference type="ARBA" id="ARBA00023125"/>
    </source>
</evidence>
<feature type="region of interest" description="Disordered" evidence="6">
    <location>
        <begin position="283"/>
        <end position="307"/>
    </location>
</feature>
<dbReference type="InterPro" id="IPR036855">
    <property type="entry name" value="Znf_CCCH_sf"/>
</dbReference>
<dbReference type="PANTHER" id="PTHR14493">
    <property type="entry name" value="UNKEMPT FAMILY MEMBER"/>
    <property type="match status" value="1"/>
</dbReference>
<dbReference type="PANTHER" id="PTHR14493:SF50">
    <property type="entry name" value="RING FINGER PROTEIN UNKEMPT"/>
    <property type="match status" value="1"/>
</dbReference>
<dbReference type="PROSITE" id="PS50103">
    <property type="entry name" value="ZF_C3H1"/>
    <property type="match status" value="1"/>
</dbReference>
<evidence type="ECO:0000313" key="9">
    <source>
        <dbReference type="Proteomes" id="UP001445335"/>
    </source>
</evidence>
<dbReference type="AlphaFoldDB" id="A0AAW1S0T6"/>
<feature type="region of interest" description="Disordered" evidence="6">
    <location>
        <begin position="407"/>
        <end position="445"/>
    </location>
</feature>
<dbReference type="EMBL" id="JALJOU010000017">
    <property type="protein sequence ID" value="KAK9839207.1"/>
    <property type="molecule type" value="Genomic_DNA"/>
</dbReference>
<feature type="region of interest" description="Disordered" evidence="6">
    <location>
        <begin position="549"/>
        <end position="639"/>
    </location>
</feature>
<dbReference type="Gene3D" id="3.30.1370.210">
    <property type="match status" value="1"/>
</dbReference>
<dbReference type="InterPro" id="IPR057444">
    <property type="entry name" value="Znf-CCCH_AtC3H23-like"/>
</dbReference>
<dbReference type="GO" id="GO:0003677">
    <property type="term" value="F:DNA binding"/>
    <property type="evidence" value="ECO:0007669"/>
    <property type="project" value="UniProtKB-KW"/>
</dbReference>
<evidence type="ECO:0000313" key="8">
    <source>
        <dbReference type="EMBL" id="KAK9839207.1"/>
    </source>
</evidence>
<protein>
    <recommendedName>
        <fullName evidence="7">C3H1-type domain-containing protein</fullName>
    </recommendedName>
</protein>
<organism evidence="8 9">
    <name type="scientific">Elliptochloris bilobata</name>
    <dbReference type="NCBI Taxonomy" id="381761"/>
    <lineage>
        <taxon>Eukaryota</taxon>
        <taxon>Viridiplantae</taxon>
        <taxon>Chlorophyta</taxon>
        <taxon>core chlorophytes</taxon>
        <taxon>Trebouxiophyceae</taxon>
        <taxon>Trebouxiophyceae incertae sedis</taxon>
        <taxon>Elliptochloris clade</taxon>
        <taxon>Elliptochloris</taxon>
    </lineage>
</organism>
<keyword evidence="9" id="KW-1185">Reference proteome</keyword>
<dbReference type="Pfam" id="PF00642">
    <property type="entry name" value="zf-CCCH"/>
    <property type="match status" value="1"/>
</dbReference>
<dbReference type="InterPro" id="IPR045234">
    <property type="entry name" value="Unkempt-like"/>
</dbReference>
<evidence type="ECO:0000256" key="3">
    <source>
        <dbReference type="ARBA" id="ARBA00022833"/>
    </source>
</evidence>
<keyword evidence="4" id="KW-0238">DNA-binding</keyword>
<dbReference type="Proteomes" id="UP001445335">
    <property type="component" value="Unassembled WGS sequence"/>
</dbReference>
<sequence length="639" mass="66555">MYQRFAEAPTMDVTGVPRSYSPPSSSEDFTHTDSFRMFSFKIQPCPIKTTHPWEQCCYAHPHENARRRDPRKYRYIAEPCPDYKRGICLLGNQCPYAHGVYERNLHPSKYRTHLCTEGERCSRRVCFFAHSHQQLRMPVGAWSLEEAEYVRQVLLEKIIGESEQTALREQAAAALAAPGGLGMRAGAGLQPPNVHQAHQYAQQAIAQQMAEQQAQGAAAAEHAQRAAYQQAAAAAAFAQAQATVQAHVQAQHAAQAQAQMNLQAQAAVSGAYPLGMSAYSQVGSPTNAPTTPPAAAQMPARQGSSSPVHLRMREAGGRMSLDSRMSAATEEHFRQLQMTAAATTMGSGGLTLPPPLVVPSPPFLQDSPPSPNISQAMVQAHQAGSVGMDDSEGPRMSMAMRRQLGIAPAKSPSKATSPHGPRGRGSPPMSPYKTGSAHAPPPVTGVHNAFSAGTFGSQQNLIALQHQAAMMQSAANAAAADPFGAYASGSPPGMGHIGHMQAQLNAAMEGARASEESEYGDLVARLHGVRFSFLGEGAGVGGGMLHPSPGSGGSGIGGLGGVGGGMLHPSGGSGGSGIGSGGGLLHPSPGSGASGGKASAGEAEDTHSPAHAGEAAQALQPGQLPPDFDQHGRSSFFSY</sequence>
<gene>
    <name evidence="8" type="ORF">WJX81_001491</name>
</gene>
<feature type="zinc finger region" description="C3H1-type" evidence="5">
    <location>
        <begin position="74"/>
        <end position="101"/>
    </location>
</feature>
<feature type="domain" description="C3H1-type" evidence="7">
    <location>
        <begin position="74"/>
        <end position="101"/>
    </location>
</feature>
<feature type="compositionally biased region" description="Low complexity" evidence="6">
    <location>
        <begin position="417"/>
        <end position="427"/>
    </location>
</feature>
<dbReference type="GO" id="GO:0008270">
    <property type="term" value="F:zinc ion binding"/>
    <property type="evidence" value="ECO:0007669"/>
    <property type="project" value="UniProtKB-KW"/>
</dbReference>